<dbReference type="RefSeq" id="WP_102366270.1">
    <property type="nucleotide sequence ID" value="NZ_CP020991.1"/>
</dbReference>
<sequence length="239" mass="26701">MDISSARYSGDMEINCDYIGMLEDRGCGCFAVCDGSLSGLNGDKVSELVIDSVLSDFKNTSDITRDTISGYFKNADEKLWELTHTSKNNGEEKTYEASAAVVLTDGNCVISGHLGNCRMYYLSENYLQYITPDHSLAYLAHSKGEFRFPGIRKSSERRKLTAYLGADPMCGAETIDPIAVRSGDAVLICTDGFWEKITERQVEKTLKRSKSSSEWLRKMIRIVKKNEPEDSYSAITIIF</sequence>
<evidence type="ECO:0000313" key="2">
    <source>
        <dbReference type="EMBL" id="AUO20132.1"/>
    </source>
</evidence>
<dbReference type="GeneID" id="98063365"/>
<dbReference type="Proteomes" id="UP000235589">
    <property type="component" value="Chromosome"/>
</dbReference>
<evidence type="ECO:0000313" key="3">
    <source>
        <dbReference type="Proteomes" id="UP000235589"/>
    </source>
</evidence>
<dbReference type="InterPro" id="IPR036457">
    <property type="entry name" value="PPM-type-like_dom_sf"/>
</dbReference>
<dbReference type="Pfam" id="PF13672">
    <property type="entry name" value="PP2C_2"/>
    <property type="match status" value="1"/>
</dbReference>
<feature type="domain" description="PPM-type phosphatase" evidence="1">
    <location>
        <begin position="2"/>
        <end position="239"/>
    </location>
</feature>
<dbReference type="Gene3D" id="3.60.40.10">
    <property type="entry name" value="PPM-type phosphatase domain"/>
    <property type="match status" value="1"/>
</dbReference>
<dbReference type="InterPro" id="IPR001932">
    <property type="entry name" value="PPM-type_phosphatase-like_dom"/>
</dbReference>
<name>A0A2K9P4F4_9FIRM</name>
<dbReference type="KEGG" id="mpec:B9O19_01988"/>
<dbReference type="AlphaFoldDB" id="A0A2K9P4F4"/>
<gene>
    <name evidence="2" type="ORF">B9O19_01988</name>
</gene>
<dbReference type="OrthoDB" id="9801841at2"/>
<dbReference type="EMBL" id="CP020991">
    <property type="protein sequence ID" value="AUO20132.1"/>
    <property type="molecule type" value="Genomic_DNA"/>
</dbReference>
<protein>
    <recommendedName>
        <fullName evidence="1">PPM-type phosphatase domain-containing protein</fullName>
    </recommendedName>
</protein>
<dbReference type="PROSITE" id="PS51746">
    <property type="entry name" value="PPM_2"/>
    <property type="match status" value="1"/>
</dbReference>
<organism evidence="2 3">
    <name type="scientific">Monoglobus pectinilyticus</name>
    <dbReference type="NCBI Taxonomy" id="1981510"/>
    <lineage>
        <taxon>Bacteria</taxon>
        <taxon>Bacillati</taxon>
        <taxon>Bacillota</taxon>
        <taxon>Clostridia</taxon>
        <taxon>Monoglobales</taxon>
        <taxon>Monoglobaceae</taxon>
        <taxon>Monoglobus</taxon>
    </lineage>
</organism>
<accession>A0A2K9P4F4</accession>
<dbReference type="SUPFAM" id="SSF81606">
    <property type="entry name" value="PP2C-like"/>
    <property type="match status" value="1"/>
</dbReference>
<reference evidence="2 3" key="1">
    <citation type="submission" date="2017-04" db="EMBL/GenBank/DDBJ databases">
        <title>Monoglobus pectinilyticus 14 draft genome.</title>
        <authorList>
            <person name="Kim C."/>
            <person name="Rosendale D.I."/>
            <person name="Kelly W.J."/>
            <person name="Tannock G.W."/>
            <person name="Patchett M.L."/>
            <person name="Jordens J.Z."/>
        </authorList>
    </citation>
    <scope>NUCLEOTIDE SEQUENCE [LARGE SCALE GENOMIC DNA]</scope>
    <source>
        <strain evidence="2 3">14</strain>
    </source>
</reference>
<proteinExistence type="predicted"/>
<keyword evidence="3" id="KW-1185">Reference proteome</keyword>
<evidence type="ECO:0000259" key="1">
    <source>
        <dbReference type="PROSITE" id="PS51746"/>
    </source>
</evidence>
<dbReference type="SMART" id="SM00332">
    <property type="entry name" value="PP2Cc"/>
    <property type="match status" value="1"/>
</dbReference>